<gene>
    <name evidence="1" type="ORF">HINF_LOCUS1556</name>
    <name evidence="2" type="ORF">HINF_LOCUS78369</name>
</gene>
<dbReference type="EMBL" id="CAXDID020000840">
    <property type="protein sequence ID" value="CAL6114867.1"/>
    <property type="molecule type" value="Genomic_DNA"/>
</dbReference>
<proteinExistence type="predicted"/>
<protein>
    <submittedName>
        <fullName evidence="2">Hypothetical_protein</fullName>
    </submittedName>
</protein>
<evidence type="ECO:0000313" key="1">
    <source>
        <dbReference type="EMBL" id="CAI9913911.1"/>
    </source>
</evidence>
<dbReference type="AlphaFoldDB" id="A0AA86N734"/>
<comment type="caution">
    <text evidence="1">The sequence shown here is derived from an EMBL/GenBank/DDBJ whole genome shotgun (WGS) entry which is preliminary data.</text>
</comment>
<dbReference type="Proteomes" id="UP001642409">
    <property type="component" value="Unassembled WGS sequence"/>
</dbReference>
<dbReference type="EMBL" id="CATOUU010000039">
    <property type="protein sequence ID" value="CAI9913911.1"/>
    <property type="molecule type" value="Genomic_DNA"/>
</dbReference>
<reference evidence="1" key="1">
    <citation type="submission" date="2023-06" db="EMBL/GenBank/DDBJ databases">
        <authorList>
            <person name="Kurt Z."/>
        </authorList>
    </citation>
    <scope>NUCLEOTIDE SEQUENCE</scope>
</reference>
<sequence length="164" mass="20157">MLMSKFYYQLSHTCSLERSNYFCNNRFVQIYQLDKLQDIQIDLLGIIPIQTDSQLNQWPIRMLWLVGFDQYIDTKSRTFLLLYSNIIHYHNHSFSTTNNFQQIFENRIILDMKFRTSLSYSDIHRYKIVDTDINYQINFKQELHLIHFFKYSELNQYYHIIVRQ</sequence>
<keyword evidence="3" id="KW-1185">Reference proteome</keyword>
<organism evidence="1">
    <name type="scientific">Hexamita inflata</name>
    <dbReference type="NCBI Taxonomy" id="28002"/>
    <lineage>
        <taxon>Eukaryota</taxon>
        <taxon>Metamonada</taxon>
        <taxon>Diplomonadida</taxon>
        <taxon>Hexamitidae</taxon>
        <taxon>Hexamitinae</taxon>
        <taxon>Hexamita</taxon>
    </lineage>
</organism>
<reference evidence="2 3" key="2">
    <citation type="submission" date="2024-07" db="EMBL/GenBank/DDBJ databases">
        <authorList>
            <person name="Akdeniz Z."/>
        </authorList>
    </citation>
    <scope>NUCLEOTIDE SEQUENCE [LARGE SCALE GENOMIC DNA]</scope>
</reference>
<name>A0AA86N734_9EUKA</name>
<evidence type="ECO:0000313" key="2">
    <source>
        <dbReference type="EMBL" id="CAL6114867.1"/>
    </source>
</evidence>
<evidence type="ECO:0000313" key="3">
    <source>
        <dbReference type="Proteomes" id="UP001642409"/>
    </source>
</evidence>
<accession>A0AA86N734</accession>